<dbReference type="EMBL" id="CP003422">
    <property type="protein sequence ID" value="AFH60040.2"/>
    <property type="molecule type" value="Genomic_DNA"/>
</dbReference>
<evidence type="ECO:0000256" key="9">
    <source>
        <dbReference type="ARBA" id="ARBA00029829"/>
    </source>
</evidence>
<comment type="subcellular location">
    <subcellularLocation>
        <location evidence="2">Cell membrane</location>
    </subcellularLocation>
    <subcellularLocation>
        <location evidence="1">Membrane</location>
        <topology evidence="1">Single-pass membrane protein</topology>
    </subcellularLocation>
</comment>
<proteinExistence type="inferred from homology"/>
<dbReference type="HOGENOM" id="CLU_075802_0_0_9"/>
<feature type="transmembrane region" description="Helical" evidence="11">
    <location>
        <begin position="130"/>
        <end position="149"/>
    </location>
</feature>
<sequence>MTNHQEEACCEGVELYALDALTPEETAEFEAHLAGCAACRGKLAELRETIGLLPLASAPAAVPDGMRSRVLGRVLGSAEAQRAVAGAGGEEAQRAGAGAGSAEAQRAGAGAGSAAGAEAEGRVWKRGAAYWRWMSLGLSAAVVGLALYASDLRGDLREMERQVAEAGKPPEAAKMEKMVQLQPAAEQLVSKGLASIVIDDKGTHLIVTAENLPAVQKEQAFQVWLIKGEQKVNAGTFYPHDGKGSISYTFQPQDYDMVAITLEPDAHGEQPRGAMVMMAGLKS</sequence>
<dbReference type="KEGG" id="pmw:B2K_04775"/>
<evidence type="ECO:0000256" key="4">
    <source>
        <dbReference type="ARBA" id="ARBA00022692"/>
    </source>
</evidence>
<evidence type="ECO:0000256" key="3">
    <source>
        <dbReference type="ARBA" id="ARBA00022475"/>
    </source>
</evidence>
<feature type="domain" description="Putative zinc-finger" evidence="13">
    <location>
        <begin position="15"/>
        <end position="40"/>
    </location>
</feature>
<evidence type="ECO:0000256" key="10">
    <source>
        <dbReference type="ARBA" id="ARBA00030803"/>
    </source>
</evidence>
<keyword evidence="6 11" id="KW-0472">Membrane</keyword>
<evidence type="ECO:0000256" key="11">
    <source>
        <dbReference type="SAM" id="Phobius"/>
    </source>
</evidence>
<evidence type="ECO:0000256" key="2">
    <source>
        <dbReference type="ARBA" id="ARBA00004236"/>
    </source>
</evidence>
<dbReference type="InterPro" id="IPR027383">
    <property type="entry name" value="Znf_put"/>
</dbReference>
<dbReference type="AlphaFoldDB" id="I0BCE3"/>
<dbReference type="Proteomes" id="UP000007392">
    <property type="component" value="Chromosome"/>
</dbReference>
<dbReference type="Pfam" id="PF13490">
    <property type="entry name" value="zf-HC2"/>
    <property type="match status" value="1"/>
</dbReference>
<keyword evidence="4 11" id="KW-0812">Transmembrane</keyword>
<protein>
    <recommendedName>
        <fullName evidence="8">Anti-sigma-W factor RsiW</fullName>
    </recommendedName>
    <alternativeName>
        <fullName evidence="10">Regulator of SigK</fullName>
    </alternativeName>
    <alternativeName>
        <fullName evidence="9">Sigma-K anti-sigma factor RskA</fullName>
    </alternativeName>
</protein>
<dbReference type="Pfam" id="PF10099">
    <property type="entry name" value="RskA_C"/>
    <property type="match status" value="1"/>
</dbReference>
<dbReference type="InterPro" id="IPR051474">
    <property type="entry name" value="Anti-sigma-K/W_factor"/>
</dbReference>
<comment type="similarity">
    <text evidence="7">Belongs to the zinc-associated anti-sigma factor (ZAS) superfamily. Anti-sigma-W factor family.</text>
</comment>
<evidence type="ECO:0000313" key="14">
    <source>
        <dbReference type="EMBL" id="AFH60040.2"/>
    </source>
</evidence>
<organism evidence="14 15">
    <name type="scientific">Paenibacillus mucilaginosus K02</name>
    <dbReference type="NCBI Taxonomy" id="997761"/>
    <lineage>
        <taxon>Bacteria</taxon>
        <taxon>Bacillati</taxon>
        <taxon>Bacillota</taxon>
        <taxon>Bacilli</taxon>
        <taxon>Bacillales</taxon>
        <taxon>Paenibacillaceae</taxon>
        <taxon>Paenibacillus</taxon>
    </lineage>
</organism>
<evidence type="ECO:0000259" key="12">
    <source>
        <dbReference type="Pfam" id="PF10099"/>
    </source>
</evidence>
<feature type="domain" description="Anti-sigma K factor RskA C-terminal" evidence="12">
    <location>
        <begin position="138"/>
        <end position="272"/>
    </location>
</feature>
<dbReference type="GO" id="GO:0006417">
    <property type="term" value="P:regulation of translation"/>
    <property type="evidence" value="ECO:0007669"/>
    <property type="project" value="TreeGrafter"/>
</dbReference>
<evidence type="ECO:0000256" key="5">
    <source>
        <dbReference type="ARBA" id="ARBA00022989"/>
    </source>
</evidence>
<dbReference type="RefSeq" id="WP_016362314.1">
    <property type="nucleotide sequence ID" value="NC_017672.3"/>
</dbReference>
<dbReference type="OrthoDB" id="150725at2"/>
<dbReference type="PANTHER" id="PTHR37461">
    <property type="entry name" value="ANTI-SIGMA-K FACTOR RSKA"/>
    <property type="match status" value="1"/>
</dbReference>
<evidence type="ECO:0000313" key="15">
    <source>
        <dbReference type="Proteomes" id="UP000007392"/>
    </source>
</evidence>
<evidence type="ECO:0000256" key="1">
    <source>
        <dbReference type="ARBA" id="ARBA00004167"/>
    </source>
</evidence>
<dbReference type="InterPro" id="IPR018764">
    <property type="entry name" value="RskA_C"/>
</dbReference>
<dbReference type="PANTHER" id="PTHR37461:SF1">
    <property type="entry name" value="ANTI-SIGMA-K FACTOR RSKA"/>
    <property type="match status" value="1"/>
</dbReference>
<gene>
    <name evidence="14" type="ORF">B2K_04775</name>
</gene>
<dbReference type="GO" id="GO:0016989">
    <property type="term" value="F:sigma factor antagonist activity"/>
    <property type="evidence" value="ECO:0007669"/>
    <property type="project" value="TreeGrafter"/>
</dbReference>
<reference evidence="14 15" key="1">
    <citation type="submission" date="2013-06" db="EMBL/GenBank/DDBJ databases">
        <title>Complete genome sequence of Paenibacillus mucilaginosus K02.</title>
        <authorList>
            <person name="Xiao B."/>
            <person name="Sun L."/>
            <person name="Xiao L."/>
            <person name="Lian B."/>
        </authorList>
    </citation>
    <scope>NUCLEOTIDE SEQUENCE [LARGE SCALE GENOMIC DNA]</scope>
    <source>
        <strain evidence="14 15">K02</strain>
    </source>
</reference>
<dbReference type="InterPro" id="IPR041916">
    <property type="entry name" value="Anti_sigma_zinc_sf"/>
</dbReference>
<dbReference type="GO" id="GO:0005886">
    <property type="term" value="C:plasma membrane"/>
    <property type="evidence" value="ECO:0007669"/>
    <property type="project" value="UniProtKB-SubCell"/>
</dbReference>
<accession>I0BCE3</accession>
<keyword evidence="3" id="KW-1003">Cell membrane</keyword>
<evidence type="ECO:0000256" key="8">
    <source>
        <dbReference type="ARBA" id="ARBA00024438"/>
    </source>
</evidence>
<name>I0BCE3_9BACL</name>
<evidence type="ECO:0000259" key="13">
    <source>
        <dbReference type="Pfam" id="PF13490"/>
    </source>
</evidence>
<evidence type="ECO:0000256" key="6">
    <source>
        <dbReference type="ARBA" id="ARBA00023136"/>
    </source>
</evidence>
<evidence type="ECO:0000256" key="7">
    <source>
        <dbReference type="ARBA" id="ARBA00024353"/>
    </source>
</evidence>
<dbReference type="Gene3D" id="1.10.10.1320">
    <property type="entry name" value="Anti-sigma factor, zinc-finger domain"/>
    <property type="match status" value="1"/>
</dbReference>
<keyword evidence="5 11" id="KW-1133">Transmembrane helix</keyword>